<sequence>MPVPIQKRDYSPDLQSNGEIPDYLDSVVKNKGNAKENVFFARSSPVIIDHSVARLRLLNSIPITAINNAKSQLHIAYGHTSHGSQVTDGMTGLSGFSGTNNPSSFYQWSEEPAPGYLDLDDYFMEGDLGNPDFSIWASRTRTYLDDPAHTDVNVVMWSWCGQVSWASEENINTYLNLMNQLELDYPHVTFVYMTGHLDGTGESGSLHQRNNQIRDYCRTNNKVLYDFADIESYDPDDIYYLNQGADDGCNYDGGNWAVSWQDSHIENVDWYSCGAQHTEPLNANLKAYAAWYLFARLGGWNGISNTNIGVFRGNKWYVDYNGNGAWNGYSTDRQYTFGLSGDKTVTGDWNIDGKTKIGVFRGNKWYVDYNGNGVWNGPSIDRQYTFGLSGDKPVIGDWNRDSKADIGVFRGRTWYLDYNGNSVWNGPSIDRQYTFGLSGDEPVTGDWDGDGKTNIGVFRGRTWYLDYNGNGVWNGPSTDRQYTFGLVGDKPVTGDWNSDGKTNIGVFRGRSWYLDYTGNGAWSTGDKTFTFGLSGDIPVTGKWSGSSSSTPSIQSVELNTVKNSNPTIKVPEVTNPVAAVPKVEMPVKSNLNTHPVTPGVVPSLSNSFISGGSNSLGNPLL</sequence>
<dbReference type="Proteomes" id="UP000680656">
    <property type="component" value="Chromosome"/>
</dbReference>
<dbReference type="SUPFAM" id="SSF69318">
    <property type="entry name" value="Integrin alpha N-terminal domain"/>
    <property type="match status" value="1"/>
</dbReference>
<keyword evidence="2" id="KW-1185">Reference proteome</keyword>
<organism evidence="1 2">
    <name type="scientific">Methanospirillum purgamenti</name>
    <dbReference type="NCBI Taxonomy" id="2834276"/>
    <lineage>
        <taxon>Archaea</taxon>
        <taxon>Methanobacteriati</taxon>
        <taxon>Methanobacteriota</taxon>
        <taxon>Stenosarchaea group</taxon>
        <taxon>Methanomicrobia</taxon>
        <taxon>Methanomicrobiales</taxon>
        <taxon>Methanospirillaceae</taxon>
        <taxon>Methanospirillum</taxon>
    </lineage>
</organism>
<evidence type="ECO:0000313" key="1">
    <source>
        <dbReference type="EMBL" id="QVV89184.1"/>
    </source>
</evidence>
<protein>
    <submittedName>
        <fullName evidence="1">Uncharacterized protein</fullName>
    </submittedName>
</protein>
<dbReference type="GeneID" id="65095760"/>
<dbReference type="EMBL" id="CP075546">
    <property type="protein sequence ID" value="QVV89184.1"/>
    <property type="molecule type" value="Genomic_DNA"/>
</dbReference>
<dbReference type="InterPro" id="IPR028994">
    <property type="entry name" value="Integrin_alpha_N"/>
</dbReference>
<dbReference type="AlphaFoldDB" id="A0A8E7B1K9"/>
<dbReference type="KEGG" id="mrtj:KHC33_01210"/>
<name>A0A8E7B1K9_9EURY</name>
<gene>
    <name evidence="1" type="ORF">KHC33_01210</name>
</gene>
<accession>A0A8E7B1K9</accession>
<proteinExistence type="predicted"/>
<reference evidence="1 2" key="1">
    <citation type="submission" date="2021-05" db="EMBL/GenBank/DDBJ databases">
        <title>A novel Methanospirillum isolate from a pyrite-forming mixed culture.</title>
        <authorList>
            <person name="Bunk B."/>
            <person name="Sproer C."/>
            <person name="Spring S."/>
            <person name="Pester M."/>
        </authorList>
    </citation>
    <scope>NUCLEOTIDE SEQUENCE [LARGE SCALE GENOMIC DNA]</scope>
    <source>
        <strain evidence="1 2">J.3.6.1-F.2.7.3</strain>
    </source>
</reference>
<evidence type="ECO:0000313" key="2">
    <source>
        <dbReference type="Proteomes" id="UP000680656"/>
    </source>
</evidence>
<dbReference type="RefSeq" id="WP_214419984.1">
    <property type="nucleotide sequence ID" value="NZ_CP075546.1"/>
</dbReference>